<evidence type="ECO:0000256" key="1">
    <source>
        <dbReference type="SAM" id="MobiDB-lite"/>
    </source>
</evidence>
<dbReference type="OrthoDB" id="4121058at2759"/>
<dbReference type="Proteomes" id="UP000038010">
    <property type="component" value="Unassembled WGS sequence"/>
</dbReference>
<evidence type="ECO:0000313" key="3">
    <source>
        <dbReference type="Proteomes" id="UP000038010"/>
    </source>
</evidence>
<feature type="region of interest" description="Disordered" evidence="1">
    <location>
        <begin position="155"/>
        <end position="244"/>
    </location>
</feature>
<protein>
    <submittedName>
        <fullName evidence="2">Uncharacterized protein</fullName>
    </submittedName>
</protein>
<dbReference type="RefSeq" id="XP_017999441.1">
    <property type="nucleotide sequence ID" value="XM_018145136.1"/>
</dbReference>
<proteinExistence type="predicted"/>
<dbReference type="GeneID" id="28737016"/>
<comment type="caution">
    <text evidence="2">The sequence shown here is derived from an EMBL/GenBank/DDBJ whole genome shotgun (WGS) entry which is preliminary data.</text>
</comment>
<name>A0A0N0NLR3_9EURO</name>
<dbReference type="AlphaFoldDB" id="A0A0N0NLR3"/>
<accession>A0A0N0NLR3</accession>
<keyword evidence="3" id="KW-1185">Reference proteome</keyword>
<feature type="region of interest" description="Disordered" evidence="1">
    <location>
        <begin position="109"/>
        <end position="142"/>
    </location>
</feature>
<feature type="compositionally biased region" description="Low complexity" evidence="1">
    <location>
        <begin position="158"/>
        <end position="193"/>
    </location>
</feature>
<dbReference type="EMBL" id="LFJN01000015">
    <property type="protein sequence ID" value="KPI39478.1"/>
    <property type="molecule type" value="Genomic_DNA"/>
</dbReference>
<evidence type="ECO:0000313" key="2">
    <source>
        <dbReference type="EMBL" id="KPI39478.1"/>
    </source>
</evidence>
<sequence length="413" mass="45021">MSAAEIRRGDFVYRDTLFIDLGQAKRHARASESELRRLLLPKRSSAPADKDQVAHYYEAQLLHYGLPRTKDKNLAKVRLTQALNMGSLKLPAWVSQTEKDMRKEWLAALKRDSKASEPKPAAGRKRKADEHDEKSSPIGAARKVKVTVEVDLNDVEQSPATKARPKAKATSANARTSTPGKPSTTPSRSATSPVKTQASPKRYNPADYHLASYSDHGSDSDNDSNDVPPPAYESHDFGAPTFPPSRNVSQISGAYSVNTASAAYEDCTTADSFVTIRLDKSDPSSPTLWGILSLPGKLRCVFMSEEPASAWNGSQASVLWRAEDLETAEAMFRRDCRGWVEFDVGRGEMGAMFWGALDGQDLSVRAGLTARGYHGGSWTLQGIRDEWGAMRGGLMAAVRVSSPNVGPALCLGH</sequence>
<gene>
    <name evidence="2" type="ORF">AB675_4961</name>
</gene>
<organism evidence="2 3">
    <name type="scientific">Cyphellophora attinorum</name>
    <dbReference type="NCBI Taxonomy" id="1664694"/>
    <lineage>
        <taxon>Eukaryota</taxon>
        <taxon>Fungi</taxon>
        <taxon>Dikarya</taxon>
        <taxon>Ascomycota</taxon>
        <taxon>Pezizomycotina</taxon>
        <taxon>Eurotiomycetes</taxon>
        <taxon>Chaetothyriomycetidae</taxon>
        <taxon>Chaetothyriales</taxon>
        <taxon>Cyphellophoraceae</taxon>
        <taxon>Cyphellophora</taxon>
    </lineage>
</organism>
<dbReference type="VEuPathDB" id="FungiDB:AB675_4961"/>
<reference evidence="2 3" key="1">
    <citation type="submission" date="2015-06" db="EMBL/GenBank/DDBJ databases">
        <title>Draft genome of the ant-associated black yeast Phialophora attae CBS 131958.</title>
        <authorList>
            <person name="Moreno L.F."/>
            <person name="Stielow B.J."/>
            <person name="de Hoog S."/>
            <person name="Vicente V.A."/>
            <person name="Weiss V.A."/>
            <person name="de Vries M."/>
            <person name="Cruz L.M."/>
            <person name="Souza E.M."/>
        </authorList>
    </citation>
    <scope>NUCLEOTIDE SEQUENCE [LARGE SCALE GENOMIC DNA]</scope>
    <source>
        <strain evidence="2 3">CBS 131958</strain>
    </source>
</reference>